<dbReference type="GO" id="GO:0020037">
    <property type="term" value="F:heme binding"/>
    <property type="evidence" value="ECO:0007669"/>
    <property type="project" value="InterPro"/>
</dbReference>
<organism evidence="8 9">
    <name type="scientific">Sphingomonas rhizophila</name>
    <dbReference type="NCBI Taxonomy" id="2071607"/>
    <lineage>
        <taxon>Bacteria</taxon>
        <taxon>Pseudomonadati</taxon>
        <taxon>Pseudomonadota</taxon>
        <taxon>Alphaproteobacteria</taxon>
        <taxon>Sphingomonadales</taxon>
        <taxon>Sphingomonadaceae</taxon>
        <taxon>Sphingomonas</taxon>
    </lineage>
</organism>
<dbReference type="AlphaFoldDB" id="A0A7G9S9Q1"/>
<dbReference type="Proteomes" id="UP000515955">
    <property type="component" value="Chromosome"/>
</dbReference>
<keyword evidence="4" id="KW-0249">Electron transport</keyword>
<dbReference type="PROSITE" id="PS51257">
    <property type="entry name" value="PROKAR_LIPOPROTEIN"/>
    <property type="match status" value="1"/>
</dbReference>
<sequence length="271" mass="29342">MRMGIALLLAWASAGCSERQAPPSPAEAVIQFERTSSDPVAHGERLATVLGCNGCHGRDLQGNDWSAPGFVTMYSANLTQSAARLSDAELTEAIQGGRRPDRDLWDMPSHLFTKLGDNEVQAVIAFIRTHPPKGPVHAPPEVGPAGQKEIDKGSWWSSAEGVRRSGNAWPPDAGADHALGRYIVRATCAECHGMDLRGGQPTPDAKTRPDLRMVAGYDGPAFRRLLRTGKASGDREVSLMSQVARGRYAHFTEAEVEAVHRYLQRVGEIDP</sequence>
<keyword evidence="2 6" id="KW-0349">Heme</keyword>
<dbReference type="Pfam" id="PF00034">
    <property type="entry name" value="Cytochrom_C"/>
    <property type="match status" value="2"/>
</dbReference>
<keyword evidence="5 6" id="KW-0408">Iron</keyword>
<evidence type="ECO:0000256" key="4">
    <source>
        <dbReference type="ARBA" id="ARBA00022982"/>
    </source>
</evidence>
<evidence type="ECO:0000256" key="3">
    <source>
        <dbReference type="ARBA" id="ARBA00022723"/>
    </source>
</evidence>
<evidence type="ECO:0000256" key="2">
    <source>
        <dbReference type="ARBA" id="ARBA00022617"/>
    </source>
</evidence>
<protein>
    <submittedName>
        <fullName evidence="8">C-type cytochrome</fullName>
    </submittedName>
</protein>
<dbReference type="KEGG" id="srhi:H9L12_09730"/>
<evidence type="ECO:0000313" key="8">
    <source>
        <dbReference type="EMBL" id="QNN64576.1"/>
    </source>
</evidence>
<keyword evidence="1" id="KW-0813">Transport</keyword>
<evidence type="ECO:0000313" key="9">
    <source>
        <dbReference type="Proteomes" id="UP000515955"/>
    </source>
</evidence>
<dbReference type="InterPro" id="IPR009056">
    <property type="entry name" value="Cyt_c-like_dom"/>
</dbReference>
<dbReference type="Gene3D" id="1.10.760.10">
    <property type="entry name" value="Cytochrome c-like domain"/>
    <property type="match status" value="2"/>
</dbReference>
<dbReference type="InterPro" id="IPR051811">
    <property type="entry name" value="Cytochrome_c550/c551-like"/>
</dbReference>
<gene>
    <name evidence="8" type="ORF">H9L12_09730</name>
</gene>
<evidence type="ECO:0000259" key="7">
    <source>
        <dbReference type="PROSITE" id="PS51007"/>
    </source>
</evidence>
<reference evidence="8 9" key="1">
    <citation type="submission" date="2020-08" db="EMBL/GenBank/DDBJ databases">
        <title>Genome sequence of Sphingomonas rhizophila KACC 19189T.</title>
        <authorList>
            <person name="Hyun D.-W."/>
            <person name="Bae J.-W."/>
        </authorList>
    </citation>
    <scope>NUCLEOTIDE SEQUENCE [LARGE SCALE GENOMIC DNA]</scope>
    <source>
        <strain evidence="8 9">KACC 19189</strain>
    </source>
</reference>
<evidence type="ECO:0000256" key="5">
    <source>
        <dbReference type="ARBA" id="ARBA00023004"/>
    </source>
</evidence>
<dbReference type="GO" id="GO:0009055">
    <property type="term" value="F:electron transfer activity"/>
    <property type="evidence" value="ECO:0007669"/>
    <property type="project" value="InterPro"/>
</dbReference>
<name>A0A7G9S9Q1_9SPHN</name>
<feature type="domain" description="Cytochrome c" evidence="7">
    <location>
        <begin position="38"/>
        <end position="131"/>
    </location>
</feature>
<proteinExistence type="predicted"/>
<dbReference type="PANTHER" id="PTHR37823:SF4">
    <property type="entry name" value="MENAQUINOL-CYTOCHROME C REDUCTASE CYTOCHROME B_C SUBUNIT"/>
    <property type="match status" value="1"/>
</dbReference>
<dbReference type="SUPFAM" id="SSF46626">
    <property type="entry name" value="Cytochrome c"/>
    <property type="match status" value="2"/>
</dbReference>
<dbReference type="InterPro" id="IPR036909">
    <property type="entry name" value="Cyt_c-like_dom_sf"/>
</dbReference>
<evidence type="ECO:0000256" key="6">
    <source>
        <dbReference type="PROSITE-ProRule" id="PRU00433"/>
    </source>
</evidence>
<feature type="domain" description="Cytochrome c" evidence="7">
    <location>
        <begin position="175"/>
        <end position="267"/>
    </location>
</feature>
<accession>A0A7G9S9Q1</accession>
<evidence type="ECO:0000256" key="1">
    <source>
        <dbReference type="ARBA" id="ARBA00022448"/>
    </source>
</evidence>
<keyword evidence="3 6" id="KW-0479">Metal-binding</keyword>
<dbReference type="PANTHER" id="PTHR37823">
    <property type="entry name" value="CYTOCHROME C-553-LIKE"/>
    <property type="match status" value="1"/>
</dbReference>
<dbReference type="PROSITE" id="PS51007">
    <property type="entry name" value="CYTC"/>
    <property type="match status" value="2"/>
</dbReference>
<dbReference type="RefSeq" id="WP_187541575.1">
    <property type="nucleotide sequence ID" value="NZ_CP060717.1"/>
</dbReference>
<dbReference type="EMBL" id="CP060717">
    <property type="protein sequence ID" value="QNN64576.1"/>
    <property type="molecule type" value="Genomic_DNA"/>
</dbReference>
<dbReference type="GO" id="GO:0046872">
    <property type="term" value="F:metal ion binding"/>
    <property type="evidence" value="ECO:0007669"/>
    <property type="project" value="UniProtKB-KW"/>
</dbReference>
<keyword evidence="9" id="KW-1185">Reference proteome</keyword>